<dbReference type="Proteomes" id="UP001217089">
    <property type="component" value="Unassembled WGS sequence"/>
</dbReference>
<dbReference type="CDD" id="cd18299">
    <property type="entry name" value="BTB1_POZ_RhoBTB"/>
    <property type="match status" value="1"/>
</dbReference>
<dbReference type="PANTHER" id="PTHR24072">
    <property type="entry name" value="RHO FAMILY GTPASE"/>
    <property type="match status" value="1"/>
</dbReference>
<accession>A0ABQ9ENV5</accession>
<dbReference type="InterPro" id="IPR027417">
    <property type="entry name" value="P-loop_NTPase"/>
</dbReference>
<organism evidence="4 5">
    <name type="scientific">Tegillarca granosa</name>
    <name type="common">Malaysian cockle</name>
    <name type="synonym">Anadara granosa</name>
    <dbReference type="NCBI Taxonomy" id="220873"/>
    <lineage>
        <taxon>Eukaryota</taxon>
        <taxon>Metazoa</taxon>
        <taxon>Spiralia</taxon>
        <taxon>Lophotrochozoa</taxon>
        <taxon>Mollusca</taxon>
        <taxon>Bivalvia</taxon>
        <taxon>Autobranchia</taxon>
        <taxon>Pteriomorphia</taxon>
        <taxon>Arcoida</taxon>
        <taxon>Arcoidea</taxon>
        <taxon>Arcidae</taxon>
        <taxon>Tegillarca</taxon>
    </lineage>
</organism>
<dbReference type="PROSITE" id="PS51421">
    <property type="entry name" value="RAS"/>
    <property type="match status" value="1"/>
</dbReference>
<evidence type="ECO:0000313" key="5">
    <source>
        <dbReference type="Proteomes" id="UP001217089"/>
    </source>
</evidence>
<dbReference type="InterPro" id="IPR005225">
    <property type="entry name" value="Small_GTP-bd"/>
</dbReference>
<gene>
    <name evidence="4" type="ORF">KUTeg_014929</name>
</gene>
<name>A0ABQ9ENV5_TEGGR</name>
<dbReference type="Gene3D" id="3.40.50.300">
    <property type="entry name" value="P-loop containing nucleotide triphosphate hydrolases"/>
    <property type="match status" value="1"/>
</dbReference>
<dbReference type="PROSITE" id="PS51419">
    <property type="entry name" value="RAB"/>
    <property type="match status" value="1"/>
</dbReference>
<keyword evidence="5" id="KW-1185">Reference proteome</keyword>
<dbReference type="InterPro" id="IPR000210">
    <property type="entry name" value="BTB/POZ_dom"/>
</dbReference>
<dbReference type="InterPro" id="IPR011333">
    <property type="entry name" value="SKP1/BTB/POZ_sf"/>
</dbReference>
<feature type="domain" description="BTB" evidence="3">
    <location>
        <begin position="165"/>
        <end position="262"/>
    </location>
</feature>
<comment type="caution">
    <text evidence="4">The sequence shown here is derived from an EMBL/GenBank/DDBJ whole genome shotgun (WGS) entry which is preliminary data.</text>
</comment>
<evidence type="ECO:0000256" key="2">
    <source>
        <dbReference type="ARBA" id="ARBA00023134"/>
    </source>
</evidence>
<dbReference type="SMART" id="SM00174">
    <property type="entry name" value="RHO"/>
    <property type="match status" value="1"/>
</dbReference>
<keyword evidence="1" id="KW-0547">Nucleotide-binding</keyword>
<protein>
    <recommendedName>
        <fullName evidence="3">BTB domain-containing protein</fullName>
    </recommendedName>
</protein>
<dbReference type="PROSITE" id="PS51420">
    <property type="entry name" value="RHO"/>
    <property type="match status" value="1"/>
</dbReference>
<evidence type="ECO:0000256" key="1">
    <source>
        <dbReference type="ARBA" id="ARBA00022741"/>
    </source>
</evidence>
<dbReference type="PRINTS" id="PR00449">
    <property type="entry name" value="RASTRNSFRMNG"/>
</dbReference>
<dbReference type="NCBIfam" id="TIGR00231">
    <property type="entry name" value="small_GTP"/>
    <property type="match status" value="1"/>
</dbReference>
<dbReference type="SUPFAM" id="SSF52540">
    <property type="entry name" value="P-loop containing nucleoside triphosphate hydrolases"/>
    <property type="match status" value="1"/>
</dbReference>
<dbReference type="InterPro" id="IPR001806">
    <property type="entry name" value="Small_GTPase"/>
</dbReference>
<feature type="domain" description="BTB" evidence="3">
    <location>
        <begin position="329"/>
        <end position="398"/>
    </location>
</feature>
<dbReference type="Gene3D" id="3.30.710.10">
    <property type="entry name" value="Potassium Channel Kv1.1, Chain A"/>
    <property type="match status" value="2"/>
</dbReference>
<dbReference type="SUPFAM" id="SSF54695">
    <property type="entry name" value="POZ domain"/>
    <property type="match status" value="2"/>
</dbReference>
<dbReference type="InterPro" id="IPR003578">
    <property type="entry name" value="Small_GTPase_Rho"/>
</dbReference>
<keyword evidence="2" id="KW-0342">GTP-binding</keyword>
<dbReference type="CDD" id="cd18499">
    <property type="entry name" value="BACK_RHOBTB"/>
    <property type="match status" value="1"/>
</dbReference>
<dbReference type="SMART" id="SM00175">
    <property type="entry name" value="RAB"/>
    <property type="match status" value="1"/>
</dbReference>
<evidence type="ECO:0000313" key="4">
    <source>
        <dbReference type="EMBL" id="KAJ8306845.1"/>
    </source>
</evidence>
<proteinExistence type="predicted"/>
<sequence>MSKYRTCADIMENLKLVVVGDGAVGKSCLLIAYTTNAFPSEYVPTVFDNYCANVMVDGKPVSLGLWDTAGQEDYDRLRPLSYPQTDVFFICFSVENKSSLINAKEKWLFEVTHHCIFSLGKKSPKAREVLLPPVMPPAGKAPWIEVETSVFANDWTKMLQEPKYPDVTFIVQGQINLSAHKIILCSASKFFNRNQLKQIESLENFSQEDLNSGRVEGISTVTESGNNKKTSLVTITLSADIKAKTFARVLQFLYSGIPQLPEDRDAEETEEEIQDLIRVAKIFKMPQLRTICENYLTDQEFLNPSIGTYLNDETGKRMKELFFNNPDLADVIFHVEGNELYGHRAVLCARSDVMAAMFSGCFSESKTDVTELKIPETTAECFLALLEYLYTDHAPIEESDSVGILILADEYCQPRLVNLCELYITKEVDRSVAKNIEKSEIDVIGLLLTTQMYNAKQLANWCLFFISSNYIAFQRRQEFKQLLGKNKEHVEEHRWPPLSYIKEVEEYEAKLEKQGEKCSIM</sequence>
<dbReference type="CDD" id="cd00157">
    <property type="entry name" value="Rho"/>
    <property type="match status" value="1"/>
</dbReference>
<dbReference type="EMBL" id="JARBDR010000793">
    <property type="protein sequence ID" value="KAJ8306845.1"/>
    <property type="molecule type" value="Genomic_DNA"/>
</dbReference>
<dbReference type="SMART" id="SM00225">
    <property type="entry name" value="BTB"/>
    <property type="match status" value="2"/>
</dbReference>
<dbReference type="CDD" id="cd18300">
    <property type="entry name" value="BTB2_POZ_RhoBTB"/>
    <property type="match status" value="1"/>
</dbReference>
<dbReference type="Pfam" id="PF00651">
    <property type="entry name" value="BTB"/>
    <property type="match status" value="3"/>
</dbReference>
<evidence type="ECO:0000259" key="3">
    <source>
        <dbReference type="PROSITE" id="PS50097"/>
    </source>
</evidence>
<dbReference type="Pfam" id="PF00071">
    <property type="entry name" value="Ras"/>
    <property type="match status" value="1"/>
</dbReference>
<dbReference type="SMART" id="SM00173">
    <property type="entry name" value="RAS"/>
    <property type="match status" value="1"/>
</dbReference>
<dbReference type="PROSITE" id="PS50097">
    <property type="entry name" value="BTB"/>
    <property type="match status" value="2"/>
</dbReference>
<reference evidence="4 5" key="1">
    <citation type="submission" date="2022-12" db="EMBL/GenBank/DDBJ databases">
        <title>Chromosome-level genome of Tegillarca granosa.</title>
        <authorList>
            <person name="Kim J."/>
        </authorList>
    </citation>
    <scope>NUCLEOTIDE SEQUENCE [LARGE SCALE GENOMIC DNA]</scope>
    <source>
        <strain evidence="4">Teg-2019</strain>
        <tissue evidence="4">Adductor muscle</tissue>
    </source>
</reference>